<keyword evidence="2" id="KW-1185">Reference proteome</keyword>
<evidence type="ECO:0008006" key="3">
    <source>
        <dbReference type="Google" id="ProtNLM"/>
    </source>
</evidence>
<evidence type="ECO:0000313" key="1">
    <source>
        <dbReference type="EMBL" id="KAK0496505.1"/>
    </source>
</evidence>
<proteinExistence type="predicted"/>
<comment type="caution">
    <text evidence="1">The sequence shown here is derived from an EMBL/GenBank/DDBJ whole genome shotgun (WGS) entry which is preliminary data.</text>
</comment>
<dbReference type="Proteomes" id="UP001175228">
    <property type="component" value="Unassembled WGS sequence"/>
</dbReference>
<evidence type="ECO:0000313" key="2">
    <source>
        <dbReference type="Proteomes" id="UP001175228"/>
    </source>
</evidence>
<reference evidence="1" key="1">
    <citation type="submission" date="2023-06" db="EMBL/GenBank/DDBJ databases">
        <authorList>
            <consortium name="Lawrence Berkeley National Laboratory"/>
            <person name="Ahrendt S."/>
            <person name="Sahu N."/>
            <person name="Indic B."/>
            <person name="Wong-Bajracharya J."/>
            <person name="Merenyi Z."/>
            <person name="Ke H.-M."/>
            <person name="Monk M."/>
            <person name="Kocsube S."/>
            <person name="Drula E."/>
            <person name="Lipzen A."/>
            <person name="Balint B."/>
            <person name="Henrissat B."/>
            <person name="Andreopoulos B."/>
            <person name="Martin F.M."/>
            <person name="Harder C.B."/>
            <person name="Rigling D."/>
            <person name="Ford K.L."/>
            <person name="Foster G.D."/>
            <person name="Pangilinan J."/>
            <person name="Papanicolaou A."/>
            <person name="Barry K."/>
            <person name="LaButti K."/>
            <person name="Viragh M."/>
            <person name="Koriabine M."/>
            <person name="Yan M."/>
            <person name="Riley R."/>
            <person name="Champramary S."/>
            <person name="Plett K.L."/>
            <person name="Tsai I.J."/>
            <person name="Slot J."/>
            <person name="Sipos G."/>
            <person name="Plett J."/>
            <person name="Nagy L.G."/>
            <person name="Grigoriev I.V."/>
        </authorList>
    </citation>
    <scope>NUCLEOTIDE SEQUENCE</scope>
    <source>
        <strain evidence="1">HWK02</strain>
    </source>
</reference>
<protein>
    <recommendedName>
        <fullName evidence="3">F-box domain-containing protein</fullName>
    </recommendedName>
</protein>
<accession>A0AA39Q6J3</accession>
<sequence length="367" mass="41341">MSSFTFAQEKFSFDIDETALGEDIVLMQKTVSNLNHRLKHLATLISRIHEERAKIVTNLAAKRSLLSPIRRLNRDVLLLIFSNTSTSFDVKNAPWISLHVCHWWRPVTSSFLTLWSSVRLVKAHKSFFPLSDEVIEEALIAELVSHSSQWYCVYICTFAPVLGQLSKRLGNLSNLKKLRLEGLGGGEPDSDMFLMLPNSHRFAWMSIIEFYPPCFRYQIYNSTILSLPAVPHLEVLRVYSISKGQQTPPSNKPAPLLVTLPHLRQLSYLTSSETSAHFFETNAVHRLTHLHLEVDNSNVPGWISALTVTSSSCLLPNLSDLAVVALLLEDTELVVPDEAQHFLSMVRSRLPGSDVVNPSLKSCLKKI</sequence>
<name>A0AA39Q6J3_9AGAR</name>
<dbReference type="EMBL" id="JAUEPU010000015">
    <property type="protein sequence ID" value="KAK0496505.1"/>
    <property type="molecule type" value="Genomic_DNA"/>
</dbReference>
<dbReference type="AlphaFoldDB" id="A0AA39Q6J3"/>
<gene>
    <name evidence="1" type="ORF">EDD18DRAFT_1331947</name>
</gene>
<organism evidence="1 2">
    <name type="scientific">Armillaria luteobubalina</name>
    <dbReference type="NCBI Taxonomy" id="153913"/>
    <lineage>
        <taxon>Eukaryota</taxon>
        <taxon>Fungi</taxon>
        <taxon>Dikarya</taxon>
        <taxon>Basidiomycota</taxon>
        <taxon>Agaricomycotina</taxon>
        <taxon>Agaricomycetes</taxon>
        <taxon>Agaricomycetidae</taxon>
        <taxon>Agaricales</taxon>
        <taxon>Marasmiineae</taxon>
        <taxon>Physalacriaceae</taxon>
        <taxon>Armillaria</taxon>
    </lineage>
</organism>